<accession>A0ACC1BST6</accession>
<proteinExistence type="predicted"/>
<dbReference type="EMBL" id="CM047899">
    <property type="protein sequence ID" value="KAJ0102010.1"/>
    <property type="molecule type" value="Genomic_DNA"/>
</dbReference>
<comment type="caution">
    <text evidence="1">The sequence shown here is derived from an EMBL/GenBank/DDBJ whole genome shotgun (WGS) entry which is preliminary data.</text>
</comment>
<dbReference type="Proteomes" id="UP001164250">
    <property type="component" value="Chromosome 3"/>
</dbReference>
<gene>
    <name evidence="1" type="ORF">Patl1_05242</name>
</gene>
<evidence type="ECO:0000313" key="1">
    <source>
        <dbReference type="EMBL" id="KAJ0102010.1"/>
    </source>
</evidence>
<name>A0ACC1BST6_9ROSI</name>
<protein>
    <submittedName>
        <fullName evidence="1">Uncharacterized protein</fullName>
    </submittedName>
</protein>
<keyword evidence="2" id="KW-1185">Reference proteome</keyword>
<reference evidence="2" key="1">
    <citation type="journal article" date="2023" name="G3 (Bethesda)">
        <title>Genome assembly and association tests identify interacting loci associated with vigor, precocity, and sex in interspecific pistachio rootstocks.</title>
        <authorList>
            <person name="Palmer W."/>
            <person name="Jacygrad E."/>
            <person name="Sagayaradj S."/>
            <person name="Cavanaugh K."/>
            <person name="Han R."/>
            <person name="Bertier L."/>
            <person name="Beede B."/>
            <person name="Kafkas S."/>
            <person name="Golino D."/>
            <person name="Preece J."/>
            <person name="Michelmore R."/>
        </authorList>
    </citation>
    <scope>NUCLEOTIDE SEQUENCE [LARGE SCALE GENOMIC DNA]</scope>
</reference>
<organism evidence="1 2">
    <name type="scientific">Pistacia atlantica</name>
    <dbReference type="NCBI Taxonomy" id="434234"/>
    <lineage>
        <taxon>Eukaryota</taxon>
        <taxon>Viridiplantae</taxon>
        <taxon>Streptophyta</taxon>
        <taxon>Embryophyta</taxon>
        <taxon>Tracheophyta</taxon>
        <taxon>Spermatophyta</taxon>
        <taxon>Magnoliopsida</taxon>
        <taxon>eudicotyledons</taxon>
        <taxon>Gunneridae</taxon>
        <taxon>Pentapetalae</taxon>
        <taxon>rosids</taxon>
        <taxon>malvids</taxon>
        <taxon>Sapindales</taxon>
        <taxon>Anacardiaceae</taxon>
        <taxon>Pistacia</taxon>
    </lineage>
</organism>
<sequence>MINFPFTAICHLILISCLNWRQLLLVLVQLDDVQVFSYKYK</sequence>
<evidence type="ECO:0000313" key="2">
    <source>
        <dbReference type="Proteomes" id="UP001164250"/>
    </source>
</evidence>